<reference evidence="9 10" key="1">
    <citation type="submission" date="2018-08" db="EMBL/GenBank/DDBJ databases">
        <title>A genome reference for cultivated species of the human gut microbiota.</title>
        <authorList>
            <person name="Zou Y."/>
            <person name="Xue W."/>
            <person name="Luo G."/>
        </authorList>
    </citation>
    <scope>NUCLEOTIDE SEQUENCE [LARGE SCALE GENOMIC DNA]</scope>
    <source>
        <strain evidence="9 10">AF39-11</strain>
    </source>
</reference>
<evidence type="ECO:0000256" key="2">
    <source>
        <dbReference type="ARBA" id="ARBA00022692"/>
    </source>
</evidence>
<feature type="transmembrane region" description="Helical" evidence="6">
    <location>
        <begin position="358"/>
        <end position="378"/>
    </location>
</feature>
<keyword evidence="2 6" id="KW-0812">Transmembrane</keyword>
<protein>
    <submittedName>
        <fullName evidence="9">MFS transporter</fullName>
    </submittedName>
</protein>
<evidence type="ECO:0000256" key="5">
    <source>
        <dbReference type="SAM" id="Coils"/>
    </source>
</evidence>
<evidence type="ECO:0000259" key="8">
    <source>
        <dbReference type="Pfam" id="PF25954"/>
    </source>
</evidence>
<dbReference type="InterPro" id="IPR058792">
    <property type="entry name" value="Beta-barrel_RND_2"/>
</dbReference>
<keyword evidence="3 6" id="KW-1133">Transmembrane helix</keyword>
<evidence type="ECO:0000256" key="1">
    <source>
        <dbReference type="ARBA" id="ARBA00004167"/>
    </source>
</evidence>
<evidence type="ECO:0000256" key="6">
    <source>
        <dbReference type="SAM" id="Phobius"/>
    </source>
</evidence>
<feature type="transmembrane region" description="Helical" evidence="6">
    <location>
        <begin position="528"/>
        <end position="551"/>
    </location>
</feature>
<evidence type="ECO:0000313" key="9">
    <source>
        <dbReference type="EMBL" id="RHL17483.1"/>
    </source>
</evidence>
<dbReference type="Pfam" id="PF07690">
    <property type="entry name" value="MFS_1"/>
    <property type="match status" value="1"/>
</dbReference>
<accession>A0A415JAK7</accession>
<comment type="subcellular location">
    <subcellularLocation>
        <location evidence="1">Membrane</location>
        <topology evidence="1">Single-pass membrane protein</topology>
    </subcellularLocation>
</comment>
<keyword evidence="5" id="KW-0175">Coiled coil</keyword>
<organism evidence="9 10">
    <name type="scientific">Phocaeicola plebeius</name>
    <dbReference type="NCBI Taxonomy" id="310297"/>
    <lineage>
        <taxon>Bacteria</taxon>
        <taxon>Pseudomonadati</taxon>
        <taxon>Bacteroidota</taxon>
        <taxon>Bacteroidia</taxon>
        <taxon>Bacteroidales</taxon>
        <taxon>Bacteroidaceae</taxon>
        <taxon>Phocaeicola</taxon>
    </lineage>
</organism>
<feature type="transmembrane region" description="Helical" evidence="6">
    <location>
        <begin position="458"/>
        <end position="477"/>
    </location>
</feature>
<dbReference type="InterPro" id="IPR036259">
    <property type="entry name" value="MFS_trans_sf"/>
</dbReference>
<dbReference type="PANTHER" id="PTHR30386:SF26">
    <property type="entry name" value="TRANSPORT PROTEIN COMB"/>
    <property type="match status" value="1"/>
</dbReference>
<feature type="transmembrane region" description="Helical" evidence="6">
    <location>
        <begin position="563"/>
        <end position="580"/>
    </location>
</feature>
<dbReference type="InterPro" id="IPR011701">
    <property type="entry name" value="MFS"/>
</dbReference>
<dbReference type="Gene3D" id="2.40.50.100">
    <property type="match status" value="1"/>
</dbReference>
<evidence type="ECO:0000256" key="4">
    <source>
        <dbReference type="ARBA" id="ARBA00023136"/>
    </source>
</evidence>
<feature type="transmembrane region" description="Helical" evidence="6">
    <location>
        <begin position="20"/>
        <end position="40"/>
    </location>
</feature>
<feature type="transmembrane region" description="Helical" evidence="6">
    <location>
        <begin position="424"/>
        <end position="446"/>
    </location>
</feature>
<dbReference type="PANTHER" id="PTHR30386">
    <property type="entry name" value="MEMBRANE FUSION SUBUNIT OF EMRAB-TOLC MULTIDRUG EFFLUX PUMP"/>
    <property type="match status" value="1"/>
</dbReference>
<evidence type="ECO:0000256" key="3">
    <source>
        <dbReference type="ARBA" id="ARBA00022989"/>
    </source>
</evidence>
<dbReference type="Pfam" id="PF25917">
    <property type="entry name" value="BSH_RND"/>
    <property type="match status" value="1"/>
</dbReference>
<evidence type="ECO:0000313" key="10">
    <source>
        <dbReference type="Proteomes" id="UP000284916"/>
    </source>
</evidence>
<dbReference type="SUPFAM" id="SSF111369">
    <property type="entry name" value="HlyD-like secretion proteins"/>
    <property type="match status" value="3"/>
</dbReference>
<feature type="transmembrane region" description="Helical" evidence="6">
    <location>
        <begin position="489"/>
        <end position="507"/>
    </location>
</feature>
<feature type="transmembrane region" description="Helical" evidence="6">
    <location>
        <begin position="398"/>
        <end position="418"/>
    </location>
</feature>
<feature type="domain" description="CusB-like beta-barrel" evidence="8">
    <location>
        <begin position="259"/>
        <end position="297"/>
    </location>
</feature>
<name>A0A415JAK7_9BACT</name>
<keyword evidence="4 6" id="KW-0472">Membrane</keyword>
<dbReference type="InterPro" id="IPR050739">
    <property type="entry name" value="MFP"/>
</dbReference>
<dbReference type="Gene3D" id="1.20.1250.20">
    <property type="entry name" value="MFS general substrate transporter like domains"/>
    <property type="match status" value="1"/>
</dbReference>
<feature type="domain" description="Multidrug resistance protein MdtA-like barrel-sandwich hybrid" evidence="7">
    <location>
        <begin position="63"/>
        <end position="253"/>
    </location>
</feature>
<dbReference type="InterPro" id="IPR058625">
    <property type="entry name" value="MdtA-like_BSH"/>
</dbReference>
<comment type="caution">
    <text evidence="9">The sequence shown here is derived from an EMBL/GenBank/DDBJ whole genome shotgun (WGS) entry which is preliminary data.</text>
</comment>
<dbReference type="Gene3D" id="1.10.287.470">
    <property type="entry name" value="Helix hairpin bin"/>
    <property type="match status" value="1"/>
</dbReference>
<dbReference type="RefSeq" id="WP_118441289.1">
    <property type="nucleotide sequence ID" value="NZ_QROD01000006.1"/>
</dbReference>
<gene>
    <name evidence="9" type="ORF">DW035_05135</name>
</gene>
<dbReference type="Gene3D" id="2.40.30.170">
    <property type="match status" value="1"/>
</dbReference>
<proteinExistence type="predicted"/>
<dbReference type="AlphaFoldDB" id="A0A415JAK7"/>
<dbReference type="Pfam" id="PF25954">
    <property type="entry name" value="Beta-barrel_RND_2"/>
    <property type="match status" value="1"/>
</dbReference>
<dbReference type="SUPFAM" id="SSF103473">
    <property type="entry name" value="MFS general substrate transporter"/>
    <property type="match status" value="1"/>
</dbReference>
<dbReference type="GO" id="GO:0016020">
    <property type="term" value="C:membrane"/>
    <property type="evidence" value="ECO:0007669"/>
    <property type="project" value="UniProtKB-SubCell"/>
</dbReference>
<dbReference type="Proteomes" id="UP000284916">
    <property type="component" value="Unassembled WGS sequence"/>
</dbReference>
<evidence type="ECO:0000259" key="7">
    <source>
        <dbReference type="Pfam" id="PF25917"/>
    </source>
</evidence>
<feature type="coiled-coil region" evidence="5">
    <location>
        <begin position="125"/>
        <end position="190"/>
    </location>
</feature>
<dbReference type="GO" id="GO:0022857">
    <property type="term" value="F:transmembrane transporter activity"/>
    <property type="evidence" value="ECO:0007669"/>
    <property type="project" value="InterPro"/>
</dbReference>
<sequence>MTLQDTHKKLRKRRLQNIPLNFLCILIAGSGLIWVANYFWKYIHYEITNDAFIDQYVSPLNIRASGYIKEVRFKEHQYVHQGDTLLILDNREYQIKVKEAEAALLDVKGSKEVLHSGIETSQTNIAVQDANIAEAKAKLWQLEQDYRRFARLLKEESVPEQQYEQAKASYKAAQARYQALLEQRKAAQSQFTETTRRATSAEAAILSKEASLDLARLNLSYTVLTAPYDGYMGRRTLEPGQYVQAGQTISYLVRNTDKWVTANYKETQIIHIYIGQEVRIKVDALPGKGFHGTVTAISEATGSKYSLVPTDNSAGMAIAYPIVPKVLDALSSKFLLLTDLSIQFLLSWVCARSQNIDLVIICSFFIGFLKGFLMLWFIRRATKIFSPKNVRSEFYSYFYPLVFAGGQVSMIVTAELAYHYNWQYMYYFMMMMLMASILIVIVCFRHNRPLKPIRLSELHIREMLVIATGLLMLMYVINYGKVLDWMSSFKIRLYLVIAPILIAFFIWKQYHSKQPYVNLAPLYQPKAIVGYLYMMLVMFFSTSTTLLTNYMTSILKVDSTHTYQLYIYLLPGYALGAFICF</sequence>
<dbReference type="EMBL" id="QROI01000006">
    <property type="protein sequence ID" value="RHL17483.1"/>
    <property type="molecule type" value="Genomic_DNA"/>
</dbReference>